<feature type="transmembrane region" description="Helical" evidence="2">
    <location>
        <begin position="220"/>
        <end position="243"/>
    </location>
</feature>
<feature type="transmembrane region" description="Helical" evidence="2">
    <location>
        <begin position="54"/>
        <end position="83"/>
    </location>
</feature>
<accession>A0A7S4R0U7</accession>
<gene>
    <name evidence="3" type="ORF">DBRI00130_LOCUS11215</name>
</gene>
<feature type="compositionally biased region" description="Basic residues" evidence="1">
    <location>
        <begin position="354"/>
        <end position="363"/>
    </location>
</feature>
<feature type="transmembrane region" description="Helical" evidence="2">
    <location>
        <begin position="263"/>
        <end position="282"/>
    </location>
</feature>
<evidence type="ECO:0000256" key="2">
    <source>
        <dbReference type="SAM" id="Phobius"/>
    </source>
</evidence>
<reference evidence="3" key="1">
    <citation type="submission" date="2021-01" db="EMBL/GenBank/DDBJ databases">
        <authorList>
            <person name="Corre E."/>
            <person name="Pelletier E."/>
            <person name="Niang G."/>
            <person name="Scheremetjew M."/>
            <person name="Finn R."/>
            <person name="Kale V."/>
            <person name="Holt S."/>
            <person name="Cochrane G."/>
            <person name="Meng A."/>
            <person name="Brown T."/>
            <person name="Cohen L."/>
        </authorList>
    </citation>
    <scope>NUCLEOTIDE SEQUENCE</scope>
    <source>
        <strain evidence="3">GSO104</strain>
    </source>
</reference>
<feature type="transmembrane region" description="Helical" evidence="2">
    <location>
        <begin position="122"/>
        <end position="146"/>
    </location>
</feature>
<feature type="compositionally biased region" description="Polar residues" evidence="1">
    <location>
        <begin position="364"/>
        <end position="375"/>
    </location>
</feature>
<feature type="region of interest" description="Disordered" evidence="1">
    <location>
        <begin position="349"/>
        <end position="381"/>
    </location>
</feature>
<dbReference type="EMBL" id="HBNS01013945">
    <property type="protein sequence ID" value="CAE4600171.1"/>
    <property type="molecule type" value="Transcribed_RNA"/>
</dbReference>
<proteinExistence type="predicted"/>
<sequence>MTIDKILRYSTVYGFCNPLPDGWEYKQCKKTEKFLHVASTLLDAVDLINTILDLMFAISLIFSQGLVGMGIFLLLGMLFARVVARRGNYFMYRGGLEWAPFFQNPRSYYSRYSPERKNTLKLLYCLTFTELSVYFLENSILILIWLHTKSFDNTDGWEVANGWFTLASAIFAMFLLWVSILYSINCAWCQNSVEKLEHKDGAIKKIFTGMKMMVKLAWKLLCGSIFVLFFLFVVCACFCAFIYLNLQIITSSEFGFEFLGNGFYFFAGLSWALALFFSCRFWRKANISGENDDTDNDGAAGTPVDASGTQLPLVQGVIVHSNEPVVVATAPSLPPEPLVQAVPVQPNFVANPKKQTKTKKPKTRNISDQFNNEATNAEHRV</sequence>
<protein>
    <submittedName>
        <fullName evidence="3">Uncharacterized protein</fullName>
    </submittedName>
</protein>
<evidence type="ECO:0000256" key="1">
    <source>
        <dbReference type="SAM" id="MobiDB-lite"/>
    </source>
</evidence>
<organism evidence="3">
    <name type="scientific">Ditylum brightwellii</name>
    <dbReference type="NCBI Taxonomy" id="49249"/>
    <lineage>
        <taxon>Eukaryota</taxon>
        <taxon>Sar</taxon>
        <taxon>Stramenopiles</taxon>
        <taxon>Ochrophyta</taxon>
        <taxon>Bacillariophyta</taxon>
        <taxon>Mediophyceae</taxon>
        <taxon>Lithodesmiophycidae</taxon>
        <taxon>Lithodesmiales</taxon>
        <taxon>Lithodesmiaceae</taxon>
        <taxon>Ditylum</taxon>
    </lineage>
</organism>
<keyword evidence="2" id="KW-1133">Transmembrane helix</keyword>
<evidence type="ECO:0000313" key="3">
    <source>
        <dbReference type="EMBL" id="CAE4600171.1"/>
    </source>
</evidence>
<keyword evidence="2" id="KW-0472">Membrane</keyword>
<feature type="transmembrane region" description="Helical" evidence="2">
    <location>
        <begin position="166"/>
        <end position="189"/>
    </location>
</feature>
<name>A0A7S4R0U7_9STRA</name>
<dbReference type="AlphaFoldDB" id="A0A7S4R0U7"/>
<keyword evidence="2" id="KW-0812">Transmembrane</keyword>